<organism evidence="17 18">
    <name type="scientific">Oncorhynchus tshawytscha</name>
    <name type="common">Chinook salmon</name>
    <name type="synonym">Salmo tshawytscha</name>
    <dbReference type="NCBI Taxonomy" id="74940"/>
    <lineage>
        <taxon>Eukaryota</taxon>
        <taxon>Metazoa</taxon>
        <taxon>Chordata</taxon>
        <taxon>Craniata</taxon>
        <taxon>Vertebrata</taxon>
        <taxon>Euteleostomi</taxon>
        <taxon>Actinopterygii</taxon>
        <taxon>Neopterygii</taxon>
        <taxon>Teleostei</taxon>
        <taxon>Protacanthopterygii</taxon>
        <taxon>Salmoniformes</taxon>
        <taxon>Salmonidae</taxon>
        <taxon>Salmoninae</taxon>
        <taxon>Oncorhynchus</taxon>
    </lineage>
</organism>
<comment type="similarity">
    <text evidence="2">Belongs to the BPI/LBP/Plunc superfamily. BPI/LBP family.</text>
</comment>
<dbReference type="Pfam" id="PF02886">
    <property type="entry name" value="LBP_BPI_CETP_C"/>
    <property type="match status" value="1"/>
</dbReference>
<keyword evidence="13 14" id="KW-0732">Signal</keyword>
<comment type="function">
    <text evidence="13">The cytotoxic action of BPI is limited to many species of Gram-negative bacteria; this specificity may be explained by a strong affinity of the very basic N-terminal half for the negatively charged lipopolysaccharides that are unique to the Gram-negative bacterial outer envelope.</text>
</comment>
<dbReference type="PIRSF" id="PIRSF002417">
    <property type="entry name" value="Lipid_binding_protein"/>
    <property type="match status" value="1"/>
</dbReference>
<feature type="domain" description="Lipid-binding serum glycoprotein C-terminal" evidence="16">
    <location>
        <begin position="265"/>
        <end position="457"/>
    </location>
</feature>
<dbReference type="InterPro" id="IPR032942">
    <property type="entry name" value="BPI/LBP/Plunc"/>
</dbReference>
<feature type="disulfide bond" evidence="12">
    <location>
        <begin position="154"/>
        <end position="193"/>
    </location>
</feature>
<dbReference type="GO" id="GO:0008289">
    <property type="term" value="F:lipid binding"/>
    <property type="evidence" value="ECO:0007669"/>
    <property type="project" value="InterPro"/>
</dbReference>
<dbReference type="SMART" id="SM00329">
    <property type="entry name" value="BPI2"/>
    <property type="match status" value="1"/>
</dbReference>
<evidence type="ECO:0000256" key="2">
    <source>
        <dbReference type="ARBA" id="ARBA00007292"/>
    </source>
</evidence>
<evidence type="ECO:0000313" key="17">
    <source>
        <dbReference type="Ensembl" id="ENSOTSP00005046502.1"/>
    </source>
</evidence>
<dbReference type="InterPro" id="IPR017942">
    <property type="entry name" value="Lipid-bd_serum_glycop_N"/>
</dbReference>
<gene>
    <name evidence="17" type="primary">BPIFB2</name>
</gene>
<dbReference type="GeneTree" id="ENSGT01150000286994"/>
<keyword evidence="7 13" id="KW-0391">Immunity</keyword>
<keyword evidence="8 13" id="KW-0044">Antibiotic</keyword>
<evidence type="ECO:0000259" key="16">
    <source>
        <dbReference type="SMART" id="SM00329"/>
    </source>
</evidence>
<evidence type="ECO:0000256" key="11">
    <source>
        <dbReference type="ARBA" id="ARBA00025943"/>
    </source>
</evidence>
<keyword evidence="5 13" id="KW-0929">Antimicrobial</keyword>
<dbReference type="GO" id="GO:0050829">
    <property type="term" value="P:defense response to Gram-negative bacterium"/>
    <property type="evidence" value="ECO:0007669"/>
    <property type="project" value="UniProtKB-UniRule"/>
</dbReference>
<dbReference type="SMART" id="SM00328">
    <property type="entry name" value="BPI1"/>
    <property type="match status" value="1"/>
</dbReference>
<keyword evidence="6 13" id="KW-0399">Innate immunity</keyword>
<dbReference type="Pfam" id="PF01273">
    <property type="entry name" value="LBP_BPI_CETP"/>
    <property type="match status" value="1"/>
</dbReference>
<dbReference type="PANTHER" id="PTHR10504:SF84">
    <property type="entry name" value="BACTERICIDAL PERMEABILITY-INCREASING PROTEIN"/>
    <property type="match status" value="1"/>
</dbReference>
<dbReference type="GO" id="GO:0045087">
    <property type="term" value="P:innate immune response"/>
    <property type="evidence" value="ECO:0007669"/>
    <property type="project" value="UniProtKB-UniRule"/>
</dbReference>
<reference evidence="17" key="2">
    <citation type="submission" date="2025-09" db="UniProtKB">
        <authorList>
            <consortium name="Ensembl"/>
        </authorList>
    </citation>
    <scope>IDENTIFICATION</scope>
</reference>
<dbReference type="Proteomes" id="UP000694402">
    <property type="component" value="Unassembled WGS sequence"/>
</dbReference>
<evidence type="ECO:0000256" key="12">
    <source>
        <dbReference type="PIRSR" id="PIRSR002417-50"/>
    </source>
</evidence>
<evidence type="ECO:0000256" key="13">
    <source>
        <dbReference type="RuleBase" id="RU369039"/>
    </source>
</evidence>
<comment type="subcellular location">
    <subcellularLocation>
        <location evidence="1 13">Secreted</location>
    </subcellularLocation>
</comment>
<protein>
    <recommendedName>
        <fullName evidence="3 13">Bactericidal permeability-increasing protein</fullName>
        <shortName evidence="13">BPI</shortName>
    </recommendedName>
</protein>
<evidence type="ECO:0000256" key="10">
    <source>
        <dbReference type="ARBA" id="ARBA00023180"/>
    </source>
</evidence>
<evidence type="ECO:0000256" key="6">
    <source>
        <dbReference type="ARBA" id="ARBA00022588"/>
    </source>
</evidence>
<dbReference type="Gene3D" id="3.15.10.10">
    <property type="entry name" value="Bactericidal permeability-increasing protein, domain 1"/>
    <property type="match status" value="1"/>
</dbReference>
<dbReference type="FunFam" id="3.15.20.10:FF:000001">
    <property type="entry name" value="Phospholipid transfer protein"/>
    <property type="match status" value="1"/>
</dbReference>
<comment type="subunit">
    <text evidence="11 13">Monomer. Homodimer; disulfide-linked.</text>
</comment>
<dbReference type="FunFam" id="3.15.10.10:FF:000001">
    <property type="entry name" value="phospholipid transfer protein-like"/>
    <property type="match status" value="1"/>
</dbReference>
<evidence type="ECO:0000256" key="9">
    <source>
        <dbReference type="ARBA" id="ARBA00023157"/>
    </source>
</evidence>
<evidence type="ECO:0000256" key="1">
    <source>
        <dbReference type="ARBA" id="ARBA00004613"/>
    </source>
</evidence>
<keyword evidence="18" id="KW-1185">Reference proteome</keyword>
<accession>A0A8C8GD45</accession>
<name>A0A8C8GD45_ONCTS</name>
<evidence type="ECO:0000256" key="4">
    <source>
        <dbReference type="ARBA" id="ARBA00022525"/>
    </source>
</evidence>
<keyword evidence="10 13" id="KW-0325">Glycoprotein</keyword>
<feature type="domain" description="Lipid-binding serum glycoprotein N-terminal" evidence="15">
    <location>
        <begin position="26"/>
        <end position="250"/>
    </location>
</feature>
<dbReference type="InterPro" id="IPR001124">
    <property type="entry name" value="Lipid-bd_serum_glycop_C"/>
</dbReference>
<dbReference type="CDD" id="cd00025">
    <property type="entry name" value="BPI1"/>
    <property type="match status" value="1"/>
</dbReference>
<evidence type="ECO:0000256" key="7">
    <source>
        <dbReference type="ARBA" id="ARBA00022859"/>
    </source>
</evidence>
<reference evidence="17" key="1">
    <citation type="submission" date="2025-08" db="UniProtKB">
        <authorList>
            <consortium name="Ensembl"/>
        </authorList>
    </citation>
    <scope>IDENTIFICATION</scope>
</reference>
<dbReference type="Gene3D" id="3.15.20.10">
    <property type="entry name" value="Bactericidal permeability-increasing protein, domain 2"/>
    <property type="match status" value="1"/>
</dbReference>
<comment type="domain">
    <text evidence="13">The N-terminal region may be exposed to the interior of the granule, whereas the C-terminal portion may be embedded in the membrane. During phagocytosis and degranulation, proteases may be released and activated and cleave BPI at the junction of the N- and C-terminal portions of the molecule, providing controlled release of the N-terminal antibacterial fragment when bacteria are ingested.</text>
</comment>
<evidence type="ECO:0000313" key="18">
    <source>
        <dbReference type="Proteomes" id="UP000694402"/>
    </source>
</evidence>
<evidence type="ECO:0000256" key="14">
    <source>
        <dbReference type="SAM" id="SignalP"/>
    </source>
</evidence>
<dbReference type="InterPro" id="IPR017943">
    <property type="entry name" value="Bactericidal_perm-incr_a/b_dom"/>
</dbReference>
<evidence type="ECO:0000256" key="5">
    <source>
        <dbReference type="ARBA" id="ARBA00022529"/>
    </source>
</evidence>
<keyword evidence="9 12" id="KW-1015">Disulfide bond</keyword>
<dbReference type="Ensembl" id="ENSOTST00005050554.2">
    <property type="protein sequence ID" value="ENSOTSP00005046502.1"/>
    <property type="gene ID" value="ENSOTSG00005022431.2"/>
</dbReference>
<dbReference type="AlphaFoldDB" id="A0A8C8GD45"/>
<evidence type="ECO:0000256" key="3">
    <source>
        <dbReference type="ARBA" id="ARBA00017827"/>
    </source>
</evidence>
<dbReference type="InterPro" id="IPR030675">
    <property type="entry name" value="BPI/LBP"/>
</dbReference>
<comment type="domain">
    <text evidence="13">The N- and C-terminal barrels adopt an identical fold despite having only 13% of conserved residues.</text>
</comment>
<evidence type="ECO:0000256" key="8">
    <source>
        <dbReference type="ARBA" id="ARBA00023022"/>
    </source>
</evidence>
<dbReference type="GO" id="GO:0005615">
    <property type="term" value="C:extracellular space"/>
    <property type="evidence" value="ECO:0007669"/>
    <property type="project" value="UniProtKB-UniRule"/>
</dbReference>
<evidence type="ECO:0000259" key="15">
    <source>
        <dbReference type="SMART" id="SM00328"/>
    </source>
</evidence>
<proteinExistence type="inferred from homology"/>
<sequence>MSPCSLLALLAVISLTLAASPGVKVKLTDKGIEYGMFEIGMASLQQKLKTIKVPDLSGTEKVPPIGKVKYSLTGMTIVNLGLPKSALVLMPGTGVRLAITNAFINLHGNWRVRYFRFIQDHGSFDLTVNGLTITADIAIKSDETGRPTVSTVNCVANVGSASIKFHGGASWLYNLFKSYIDKALRSALQKQICPLVADVITDMNPHLKTFNVLAKVDQYAEIEYSMVTSPTISKSSIEFSLKGEFYNIGKHQEPPFSPTPFSLPPQDNNMLYIGVSSFTPNSAGFVYNNAGALSLHVTDDMIPPSSPIRLNTGTFGVFIPEIAKRFPGMMMKLLVKTVKEPTISLEPNNVTVQASGTVTAYAIQPNTTLSPLFVLNMVTFSISAGGPSNTDQSKLILYVGQFQVQPLDNIFLMVLKVVVIPKVNARLEKGFPLPTIGKMNLINTQLQVLKDYMLIGTDVQFTG</sequence>
<dbReference type="PANTHER" id="PTHR10504">
    <property type="entry name" value="BACTERICIDAL PERMEABILITY-INCREASING BPI PROTEIN-RELATED"/>
    <property type="match status" value="1"/>
</dbReference>
<dbReference type="SUPFAM" id="SSF55394">
    <property type="entry name" value="Bactericidal permeability-increasing protein, BPI"/>
    <property type="match status" value="2"/>
</dbReference>
<feature type="signal peptide" evidence="14">
    <location>
        <begin position="1"/>
        <end position="18"/>
    </location>
</feature>
<feature type="chain" id="PRO_5034752443" description="Bactericidal permeability-increasing protein" evidence="14">
    <location>
        <begin position="19"/>
        <end position="463"/>
    </location>
</feature>
<keyword evidence="4 13" id="KW-0964">Secreted</keyword>